<comment type="caution">
    <text evidence="1">The sequence shown here is derived from an EMBL/GenBank/DDBJ whole genome shotgun (WGS) entry which is preliminary data.</text>
</comment>
<sequence length="9" mass="944">MISSLLPPS</sequence>
<gene>
    <name evidence="1" type="ORF">CR513_05869</name>
</gene>
<evidence type="ECO:0000313" key="1">
    <source>
        <dbReference type="EMBL" id="RDY09741.1"/>
    </source>
</evidence>
<proteinExistence type="predicted"/>
<evidence type="ECO:0000313" key="2">
    <source>
        <dbReference type="Proteomes" id="UP000257109"/>
    </source>
</evidence>
<organism evidence="1 2">
    <name type="scientific">Mucuna pruriens</name>
    <name type="common">Velvet bean</name>
    <name type="synonym">Dolichos pruriens</name>
    <dbReference type="NCBI Taxonomy" id="157652"/>
    <lineage>
        <taxon>Eukaryota</taxon>
        <taxon>Viridiplantae</taxon>
        <taxon>Streptophyta</taxon>
        <taxon>Embryophyta</taxon>
        <taxon>Tracheophyta</taxon>
        <taxon>Spermatophyta</taxon>
        <taxon>Magnoliopsida</taxon>
        <taxon>eudicotyledons</taxon>
        <taxon>Gunneridae</taxon>
        <taxon>Pentapetalae</taxon>
        <taxon>rosids</taxon>
        <taxon>fabids</taxon>
        <taxon>Fabales</taxon>
        <taxon>Fabaceae</taxon>
        <taxon>Papilionoideae</taxon>
        <taxon>50 kb inversion clade</taxon>
        <taxon>NPAAA clade</taxon>
        <taxon>indigoferoid/millettioid clade</taxon>
        <taxon>Phaseoleae</taxon>
        <taxon>Mucuna</taxon>
    </lineage>
</organism>
<dbReference type="EMBL" id="QJKJ01000983">
    <property type="protein sequence ID" value="RDY09741.1"/>
    <property type="molecule type" value="Genomic_DNA"/>
</dbReference>
<keyword evidence="2" id="KW-1185">Reference proteome</keyword>
<name>A0A371I3X4_MUCPR</name>
<dbReference type="Proteomes" id="UP000257109">
    <property type="component" value="Unassembled WGS sequence"/>
</dbReference>
<accession>A0A371I3X4</accession>
<protein>
    <submittedName>
        <fullName evidence="1">Uncharacterized protein</fullName>
    </submittedName>
</protein>
<reference evidence="1" key="1">
    <citation type="submission" date="2018-05" db="EMBL/GenBank/DDBJ databases">
        <title>Draft genome of Mucuna pruriens seed.</title>
        <authorList>
            <person name="Nnadi N.E."/>
            <person name="Vos R."/>
            <person name="Hasami M.H."/>
            <person name="Devisetty U.K."/>
            <person name="Aguiy J.C."/>
        </authorList>
    </citation>
    <scope>NUCLEOTIDE SEQUENCE [LARGE SCALE GENOMIC DNA]</scope>
    <source>
        <strain evidence="1">JCA_2017</strain>
    </source>
</reference>